<feature type="compositionally biased region" description="Basic and acidic residues" evidence="1">
    <location>
        <begin position="70"/>
        <end position="79"/>
    </location>
</feature>
<proteinExistence type="predicted"/>
<gene>
    <name evidence="2" type="ORF">AVDCRST_MAG64-1281</name>
</gene>
<feature type="non-terminal residue" evidence="2">
    <location>
        <position position="123"/>
    </location>
</feature>
<sequence length="123" mass="13489">RPVLHLRVPAAPVGDLPGAGPARDRVRLLLLHLLHGDRRADDAGRPVQRPEPVQPDRVRRRRDRRQPAGRVDRGLDPAGRRRHQLASVLRDPGLGHARVPRRAAGLLPAAVARPEPGGPRGRV</sequence>
<evidence type="ECO:0000313" key="2">
    <source>
        <dbReference type="EMBL" id="CAA9393241.1"/>
    </source>
</evidence>
<dbReference type="EMBL" id="CADCUQ010000296">
    <property type="protein sequence ID" value="CAA9393241.1"/>
    <property type="molecule type" value="Genomic_DNA"/>
</dbReference>
<dbReference type="AlphaFoldDB" id="A0A6J4NP03"/>
<feature type="region of interest" description="Disordered" evidence="1">
    <location>
        <begin position="37"/>
        <end position="83"/>
    </location>
</feature>
<reference evidence="2" key="1">
    <citation type="submission" date="2020-02" db="EMBL/GenBank/DDBJ databases">
        <authorList>
            <person name="Meier V. D."/>
        </authorList>
    </citation>
    <scope>NUCLEOTIDE SEQUENCE</scope>
    <source>
        <strain evidence="2">AVDCRST_MAG64</strain>
    </source>
</reference>
<accession>A0A6J4NP03</accession>
<organism evidence="2">
    <name type="scientific">uncultured Phycisphaerae bacterium</name>
    <dbReference type="NCBI Taxonomy" id="904963"/>
    <lineage>
        <taxon>Bacteria</taxon>
        <taxon>Pseudomonadati</taxon>
        <taxon>Planctomycetota</taxon>
        <taxon>Phycisphaerae</taxon>
        <taxon>environmental samples</taxon>
    </lineage>
</organism>
<protein>
    <submittedName>
        <fullName evidence="2">Uncharacterized protein</fullName>
    </submittedName>
</protein>
<feature type="non-terminal residue" evidence="2">
    <location>
        <position position="1"/>
    </location>
</feature>
<name>A0A6J4NP03_9BACT</name>
<evidence type="ECO:0000256" key="1">
    <source>
        <dbReference type="SAM" id="MobiDB-lite"/>
    </source>
</evidence>
<feature type="region of interest" description="Disordered" evidence="1">
    <location>
        <begin position="101"/>
        <end position="123"/>
    </location>
</feature>